<evidence type="ECO:0000313" key="6">
    <source>
        <dbReference type="Proteomes" id="UP000327013"/>
    </source>
</evidence>
<name>A0A5N6QZA8_9ROSI</name>
<dbReference type="InterPro" id="IPR036312">
    <property type="entry name" value="Bifun_inhib/LTP/seed_sf"/>
</dbReference>
<evidence type="ECO:0000259" key="4">
    <source>
        <dbReference type="SMART" id="SM00499"/>
    </source>
</evidence>
<sequence length="95" mass="10093">MKTAALCGMVAVVVMMVLSSEARTAKAAICSPIEMNACIPAISASTPPSGTCCRKVREQRPCLCGYLKDPNLRQYINSPNARKTASSCGVHFPNC</sequence>
<dbReference type="PANTHER" id="PTHR33214:SF69">
    <property type="entry name" value="BIFUNCTIONAL INHIBITOR_LIPID-TRANSFER PROTEIN_SEED STORAGE 2S ALBUMIN SUPERFAMILY PROTEIN"/>
    <property type="match status" value="1"/>
</dbReference>
<evidence type="ECO:0000256" key="2">
    <source>
        <dbReference type="ARBA" id="ARBA00023121"/>
    </source>
</evidence>
<dbReference type="SUPFAM" id="SSF47699">
    <property type="entry name" value="Bifunctional inhibitor/lipid-transfer protein/seed storage 2S albumin"/>
    <property type="match status" value="1"/>
</dbReference>
<evidence type="ECO:0000256" key="1">
    <source>
        <dbReference type="ARBA" id="ARBA00022448"/>
    </source>
</evidence>
<reference evidence="5 6" key="1">
    <citation type="submission" date="2019-06" db="EMBL/GenBank/DDBJ databases">
        <title>A chromosomal-level reference genome of Carpinus fangiana (Coryloideae, Betulaceae).</title>
        <authorList>
            <person name="Yang X."/>
            <person name="Wang Z."/>
            <person name="Zhang L."/>
            <person name="Hao G."/>
            <person name="Liu J."/>
            <person name="Yang Y."/>
        </authorList>
    </citation>
    <scope>NUCLEOTIDE SEQUENCE [LARGE SCALE GENOMIC DNA]</scope>
    <source>
        <strain evidence="5">Cfa_2016G</strain>
        <tissue evidence="5">Leaf</tissue>
    </source>
</reference>
<dbReference type="CDD" id="cd01959">
    <property type="entry name" value="nsLTP2"/>
    <property type="match status" value="1"/>
</dbReference>
<keyword evidence="6" id="KW-1185">Reference proteome</keyword>
<organism evidence="5 6">
    <name type="scientific">Carpinus fangiana</name>
    <dbReference type="NCBI Taxonomy" id="176857"/>
    <lineage>
        <taxon>Eukaryota</taxon>
        <taxon>Viridiplantae</taxon>
        <taxon>Streptophyta</taxon>
        <taxon>Embryophyta</taxon>
        <taxon>Tracheophyta</taxon>
        <taxon>Spermatophyta</taxon>
        <taxon>Magnoliopsida</taxon>
        <taxon>eudicotyledons</taxon>
        <taxon>Gunneridae</taxon>
        <taxon>Pentapetalae</taxon>
        <taxon>rosids</taxon>
        <taxon>fabids</taxon>
        <taxon>Fagales</taxon>
        <taxon>Betulaceae</taxon>
        <taxon>Carpinus</taxon>
    </lineage>
</organism>
<dbReference type="GO" id="GO:0006869">
    <property type="term" value="P:lipid transport"/>
    <property type="evidence" value="ECO:0007669"/>
    <property type="project" value="InterPro"/>
</dbReference>
<keyword evidence="3" id="KW-0732">Signal</keyword>
<dbReference type="Proteomes" id="UP000327013">
    <property type="component" value="Chromosome 3"/>
</dbReference>
<dbReference type="OrthoDB" id="665742at2759"/>
<gene>
    <name evidence="5" type="ORF">FH972_007896</name>
</gene>
<keyword evidence="1" id="KW-0813">Transport</keyword>
<dbReference type="GO" id="GO:0008289">
    <property type="term" value="F:lipid binding"/>
    <property type="evidence" value="ECO:0007669"/>
    <property type="project" value="UniProtKB-KW"/>
</dbReference>
<dbReference type="InterPro" id="IPR016140">
    <property type="entry name" value="Bifunc_inhib/LTP/seed_store"/>
</dbReference>
<keyword evidence="2" id="KW-0446">Lipid-binding</keyword>
<dbReference type="AlphaFoldDB" id="A0A5N6QZA8"/>
<feature type="chain" id="PRO_5024385152" description="Bifunctional inhibitor/plant lipid transfer protein/seed storage helical domain-containing protein" evidence="3">
    <location>
        <begin position="28"/>
        <end position="95"/>
    </location>
</feature>
<dbReference type="Gene3D" id="1.10.110.10">
    <property type="entry name" value="Plant lipid-transfer and hydrophobic proteins"/>
    <property type="match status" value="1"/>
</dbReference>
<dbReference type="EMBL" id="CM017323">
    <property type="protein sequence ID" value="KAE8022062.1"/>
    <property type="molecule type" value="Genomic_DNA"/>
</dbReference>
<evidence type="ECO:0000313" key="5">
    <source>
        <dbReference type="EMBL" id="KAE8022062.1"/>
    </source>
</evidence>
<dbReference type="SMART" id="SM00499">
    <property type="entry name" value="AAI"/>
    <property type="match status" value="1"/>
</dbReference>
<accession>A0A5N6QZA8</accession>
<proteinExistence type="predicted"/>
<dbReference type="Pfam" id="PF00234">
    <property type="entry name" value="Tryp_alpha_amyl"/>
    <property type="match status" value="1"/>
</dbReference>
<feature type="domain" description="Bifunctional inhibitor/plant lipid transfer protein/seed storage helical" evidence="4">
    <location>
        <begin position="30"/>
        <end position="95"/>
    </location>
</feature>
<dbReference type="PANTHER" id="PTHR33214">
    <property type="entry name" value="BIFUNCTIONAL INHIBITOR/LIPID-TRANSFER PROTEIN/SEED STORAGE 2S ALBUMIN SUPERFAMILY PROTEIN"/>
    <property type="match status" value="1"/>
</dbReference>
<dbReference type="InterPro" id="IPR033872">
    <property type="entry name" value="nsLTP2"/>
</dbReference>
<feature type="signal peptide" evidence="3">
    <location>
        <begin position="1"/>
        <end position="27"/>
    </location>
</feature>
<evidence type="ECO:0000256" key="3">
    <source>
        <dbReference type="SAM" id="SignalP"/>
    </source>
</evidence>
<protein>
    <recommendedName>
        <fullName evidence="4">Bifunctional inhibitor/plant lipid transfer protein/seed storage helical domain-containing protein</fullName>
    </recommendedName>
</protein>